<evidence type="ECO:0000313" key="9">
    <source>
        <dbReference type="EMBL" id="KAG9438982.1"/>
    </source>
</evidence>
<dbReference type="Proteomes" id="UP000825729">
    <property type="component" value="Unassembled WGS sequence"/>
</dbReference>
<feature type="domain" description="Cyclin-like" evidence="7">
    <location>
        <begin position="318"/>
        <end position="400"/>
    </location>
</feature>
<dbReference type="Gene3D" id="1.10.472.10">
    <property type="entry name" value="Cyclin-like"/>
    <property type="match status" value="2"/>
</dbReference>
<dbReference type="GO" id="GO:0016538">
    <property type="term" value="F:cyclin-dependent protein serine/threonine kinase regulator activity"/>
    <property type="evidence" value="ECO:0007669"/>
    <property type="project" value="InterPro"/>
</dbReference>
<dbReference type="Pfam" id="PF02984">
    <property type="entry name" value="Cyclin_C"/>
    <property type="match status" value="1"/>
</dbReference>
<comment type="similarity">
    <text evidence="1">Belongs to the cyclin family. Cyclin AB subfamily.</text>
</comment>
<evidence type="ECO:0000256" key="1">
    <source>
        <dbReference type="ARBA" id="ARBA00006955"/>
    </source>
</evidence>
<reference evidence="9 10" key="1">
    <citation type="submission" date="2021-07" db="EMBL/GenBank/DDBJ databases">
        <title>The Aristolochia fimbriata genome: insights into angiosperm evolution, floral development and chemical biosynthesis.</title>
        <authorList>
            <person name="Jiao Y."/>
        </authorList>
    </citation>
    <scope>NUCLEOTIDE SEQUENCE [LARGE SCALE GENOMIC DNA]</scope>
    <source>
        <strain evidence="9">IBCAS-2021</strain>
        <tissue evidence="9">Leaf</tissue>
    </source>
</reference>
<feature type="region of interest" description="Disordered" evidence="6">
    <location>
        <begin position="124"/>
        <end position="159"/>
    </location>
</feature>
<keyword evidence="3 5" id="KW-0195">Cyclin</keyword>
<evidence type="ECO:0000256" key="4">
    <source>
        <dbReference type="ARBA" id="ARBA00023306"/>
    </source>
</evidence>
<dbReference type="PIRSF" id="PIRSF001771">
    <property type="entry name" value="Cyclin_A_B_D_E"/>
    <property type="match status" value="1"/>
</dbReference>
<gene>
    <name evidence="9" type="ORF">H6P81_019147</name>
</gene>
<dbReference type="InterPro" id="IPR039361">
    <property type="entry name" value="Cyclin"/>
</dbReference>
<organism evidence="9 10">
    <name type="scientific">Aristolochia fimbriata</name>
    <name type="common">White veined hardy Dutchman's pipe vine</name>
    <dbReference type="NCBI Taxonomy" id="158543"/>
    <lineage>
        <taxon>Eukaryota</taxon>
        <taxon>Viridiplantae</taxon>
        <taxon>Streptophyta</taxon>
        <taxon>Embryophyta</taxon>
        <taxon>Tracheophyta</taxon>
        <taxon>Spermatophyta</taxon>
        <taxon>Magnoliopsida</taxon>
        <taxon>Magnoliidae</taxon>
        <taxon>Piperales</taxon>
        <taxon>Aristolochiaceae</taxon>
        <taxon>Aristolochia</taxon>
    </lineage>
</organism>
<dbReference type="AlphaFoldDB" id="A0AAV7DR06"/>
<dbReference type="SMART" id="SM00385">
    <property type="entry name" value="CYCLIN"/>
    <property type="match status" value="2"/>
</dbReference>
<dbReference type="PANTHER" id="PTHR10177">
    <property type="entry name" value="CYCLINS"/>
    <property type="match status" value="1"/>
</dbReference>
<dbReference type="SUPFAM" id="SSF47954">
    <property type="entry name" value="Cyclin-like"/>
    <property type="match status" value="2"/>
</dbReference>
<dbReference type="GO" id="GO:0044772">
    <property type="term" value="P:mitotic cell cycle phase transition"/>
    <property type="evidence" value="ECO:0007669"/>
    <property type="project" value="InterPro"/>
</dbReference>
<keyword evidence="2" id="KW-0132">Cell division</keyword>
<name>A0AAV7DR06_ARIFI</name>
<feature type="domain" description="Cyclin C-terminal" evidence="8">
    <location>
        <begin position="314"/>
        <end position="431"/>
    </location>
</feature>
<evidence type="ECO:0000259" key="7">
    <source>
        <dbReference type="SMART" id="SM00385"/>
    </source>
</evidence>
<evidence type="ECO:0000256" key="2">
    <source>
        <dbReference type="ARBA" id="ARBA00022618"/>
    </source>
</evidence>
<dbReference type="InterPro" id="IPR046965">
    <property type="entry name" value="Cyclin_A/B-like"/>
</dbReference>
<evidence type="ECO:0000259" key="8">
    <source>
        <dbReference type="SMART" id="SM01332"/>
    </source>
</evidence>
<dbReference type="FunFam" id="1.10.472.10:FF:000032">
    <property type="entry name" value="G2/mitotic-specific cyclin-1"/>
    <property type="match status" value="1"/>
</dbReference>
<keyword evidence="4" id="KW-0131">Cell cycle</keyword>
<keyword evidence="10" id="KW-1185">Reference proteome</keyword>
<feature type="compositionally biased region" description="Polar residues" evidence="6">
    <location>
        <begin position="21"/>
        <end position="32"/>
    </location>
</feature>
<evidence type="ECO:0000256" key="5">
    <source>
        <dbReference type="RuleBase" id="RU000383"/>
    </source>
</evidence>
<comment type="caution">
    <text evidence="9">The sequence shown here is derived from an EMBL/GenBank/DDBJ whole genome shotgun (WGS) entry which is preliminary data.</text>
</comment>
<dbReference type="CDD" id="cd20511">
    <property type="entry name" value="CYCLIN_AtCycB-like_rpt2"/>
    <property type="match status" value="1"/>
</dbReference>
<evidence type="ECO:0000256" key="3">
    <source>
        <dbReference type="ARBA" id="ARBA00023127"/>
    </source>
</evidence>
<evidence type="ECO:0008006" key="11">
    <source>
        <dbReference type="Google" id="ProtNLM"/>
    </source>
</evidence>
<sequence length="451" mass="50493">MASKPVAPRQQRGAPIVGKQQKPTQAPGSNNRRALEDIGNRGNLHRGGAEGKLQTLPQVNRPLTRAFRAQLLDNAQQVNKKTVSVATGRELGVGDGPKAAKNKNKAVKPVKEVIVISPSTSKQTKEIIKSSSSAEDQKVRKQISTTKKGQEGSSRRKVKTTTSVLLNHDIDSADAEDQLALVEYVEEIYKFYRLNEEPIQICDYMGSQVELNEKMRAILTDWLIEVHHKFELMPETLYLTVHIVDLYLSMETVRRKELQLVGVAAMLIASKYEEIWAPEVNDFICISDQAYVREQILAMEKAILNKLEWSLTVPTPYVFIVRFLKASSSDQKMEHLVFFLVELGLMQYCMIKYCPSMIAASAVYAARCTLEKCPQWSETLEHHTGYSEPQLQDCARLLVSFHSRAAESGLKSVHKKYTDPQLSGVALLPPAKKLLGKVNNSKRGVSTRNSS</sequence>
<accession>A0AAV7DR06</accession>
<protein>
    <recommendedName>
        <fullName evidence="11">Cyclin B1</fullName>
    </recommendedName>
</protein>
<feature type="region of interest" description="Disordered" evidence="6">
    <location>
        <begin position="1"/>
        <end position="53"/>
    </location>
</feature>
<feature type="domain" description="Cyclin-like" evidence="7">
    <location>
        <begin position="221"/>
        <end position="305"/>
    </location>
</feature>
<dbReference type="EMBL" id="JAINDJ010000008">
    <property type="protein sequence ID" value="KAG9438982.1"/>
    <property type="molecule type" value="Genomic_DNA"/>
</dbReference>
<dbReference type="GO" id="GO:0051301">
    <property type="term" value="P:cell division"/>
    <property type="evidence" value="ECO:0007669"/>
    <property type="project" value="UniProtKB-KW"/>
</dbReference>
<dbReference type="InterPro" id="IPR006671">
    <property type="entry name" value="Cyclin_N"/>
</dbReference>
<dbReference type="InterPro" id="IPR013763">
    <property type="entry name" value="Cyclin-like_dom"/>
</dbReference>
<dbReference type="InterPro" id="IPR004367">
    <property type="entry name" value="Cyclin_C-dom"/>
</dbReference>
<evidence type="ECO:0000313" key="10">
    <source>
        <dbReference type="Proteomes" id="UP000825729"/>
    </source>
</evidence>
<dbReference type="InterPro" id="IPR036915">
    <property type="entry name" value="Cyclin-like_sf"/>
</dbReference>
<dbReference type="GO" id="GO:0010332">
    <property type="term" value="P:response to gamma radiation"/>
    <property type="evidence" value="ECO:0007669"/>
    <property type="project" value="UniProtKB-ARBA"/>
</dbReference>
<dbReference type="SMART" id="SM01332">
    <property type="entry name" value="Cyclin_C"/>
    <property type="match status" value="1"/>
</dbReference>
<dbReference type="Pfam" id="PF00134">
    <property type="entry name" value="Cyclin_N"/>
    <property type="match status" value="1"/>
</dbReference>
<proteinExistence type="inferred from homology"/>
<evidence type="ECO:0000256" key="6">
    <source>
        <dbReference type="SAM" id="MobiDB-lite"/>
    </source>
</evidence>